<dbReference type="Pfam" id="PF24741">
    <property type="entry name" value="AlkZ-rel"/>
    <property type="match status" value="1"/>
</dbReference>
<organism evidence="1">
    <name type="scientific">uncultured Thermomicrobiales bacterium</name>
    <dbReference type="NCBI Taxonomy" id="1645740"/>
    <lineage>
        <taxon>Bacteria</taxon>
        <taxon>Pseudomonadati</taxon>
        <taxon>Thermomicrobiota</taxon>
        <taxon>Thermomicrobia</taxon>
        <taxon>Thermomicrobiales</taxon>
        <taxon>environmental samples</taxon>
    </lineage>
</organism>
<protein>
    <recommendedName>
        <fullName evidence="2">Winged helix DNA-binding domain-containing protein</fullName>
    </recommendedName>
</protein>
<reference evidence="1" key="1">
    <citation type="submission" date="2020-02" db="EMBL/GenBank/DDBJ databases">
        <authorList>
            <person name="Meier V. D."/>
        </authorList>
    </citation>
    <scope>NUCLEOTIDE SEQUENCE</scope>
    <source>
        <strain evidence="1">AVDCRST_MAG33</strain>
    </source>
</reference>
<dbReference type="InterPro" id="IPR056298">
    <property type="entry name" value="AlkZ-rel"/>
</dbReference>
<gene>
    <name evidence="1" type="ORF">AVDCRST_MAG33-3167</name>
</gene>
<accession>A0A6J4VFE0</accession>
<proteinExistence type="predicted"/>
<dbReference type="EMBL" id="CADCWK010000401">
    <property type="protein sequence ID" value="CAA9577021.1"/>
    <property type="molecule type" value="Genomic_DNA"/>
</dbReference>
<evidence type="ECO:0000313" key="1">
    <source>
        <dbReference type="EMBL" id="CAA9577021.1"/>
    </source>
</evidence>
<sequence>MPTVIPDVSIDRLAQTRAERWCLTPDTRIAGPDEAPALIERAGIATLFPASPEVASLYAAFAGPDAPIEAGHSTPTGQVYGWRWVLGRREVAFYGAIVRGKPTWVAWPVLPALLHLRGDTRPVDEQVAAGLLSADAHRVAGALASNGGTLTTGELRRVAGFETGRERRAAYLRAIAELDRRLLLGRGFGPPDAPNDGDMRQTLVAVRYPEAVAAARAMAAATAMRHLLTAYLSGAVLIRPSLFARHLGLDRSAVEAALATMAREGIVERFRPEGEKQDVYAVTADSESTTPGGSL</sequence>
<evidence type="ECO:0008006" key="2">
    <source>
        <dbReference type="Google" id="ProtNLM"/>
    </source>
</evidence>
<name>A0A6J4VFE0_9BACT</name>
<dbReference type="AlphaFoldDB" id="A0A6J4VFE0"/>